<evidence type="ECO:0000313" key="3">
    <source>
        <dbReference type="Proteomes" id="UP001209803"/>
    </source>
</evidence>
<accession>A0ABY8F9C1</accession>
<feature type="signal peptide" evidence="1">
    <location>
        <begin position="1"/>
        <end position="19"/>
    </location>
</feature>
<proteinExistence type="predicted"/>
<organism evidence="2 3">
    <name type="scientific">Roseibium porphyridii</name>
    <dbReference type="NCBI Taxonomy" id="2866279"/>
    <lineage>
        <taxon>Bacteria</taxon>
        <taxon>Pseudomonadati</taxon>
        <taxon>Pseudomonadota</taxon>
        <taxon>Alphaproteobacteria</taxon>
        <taxon>Hyphomicrobiales</taxon>
        <taxon>Stappiaceae</taxon>
        <taxon>Roseibium</taxon>
    </lineage>
</organism>
<dbReference type="RefSeq" id="WP_265684599.1">
    <property type="nucleotide sequence ID" value="NZ_CP120863.1"/>
</dbReference>
<evidence type="ECO:0000256" key="1">
    <source>
        <dbReference type="SAM" id="SignalP"/>
    </source>
</evidence>
<dbReference type="Proteomes" id="UP001209803">
    <property type="component" value="Chromosome"/>
</dbReference>
<feature type="chain" id="PRO_5046998649" evidence="1">
    <location>
        <begin position="20"/>
        <end position="105"/>
    </location>
</feature>
<protein>
    <submittedName>
        <fullName evidence="2">Uncharacterized protein</fullName>
    </submittedName>
</protein>
<sequence length="105" mass="11340">MNSLKALFAIILILGSAKAVSSQEVGESEFVYVSDLASTGYEPFAVSSTASASFGMKKGATMYLCFLADNDARSLKRREVIRKTFEDENAPRILPSIPVVCVLAQ</sequence>
<keyword evidence="3" id="KW-1185">Reference proteome</keyword>
<reference evidence="2 3" key="1">
    <citation type="submission" date="2023-03" db="EMBL/GenBank/DDBJ databases">
        <title>Roseibium porphyridii sp. nov. and Roseibium rhodosorbium sp. nov. isolated from marine algae, Porphyridium cruentum and Rhodosorus marinus, respectively.</title>
        <authorList>
            <person name="Lee M.W."/>
            <person name="Choi B.J."/>
            <person name="Lee J.K."/>
            <person name="Choi D.G."/>
            <person name="Baek J.H."/>
            <person name="Bayburt H."/>
            <person name="Kim J.M."/>
            <person name="Han D.M."/>
            <person name="Kim K.H."/>
            <person name="Jeon C.O."/>
        </authorList>
    </citation>
    <scope>NUCLEOTIDE SEQUENCE [LARGE SCALE GENOMIC DNA]</scope>
    <source>
        <strain evidence="2 3">KMA01</strain>
    </source>
</reference>
<evidence type="ECO:0000313" key="2">
    <source>
        <dbReference type="EMBL" id="WFE92095.1"/>
    </source>
</evidence>
<name>A0ABY8F9C1_9HYPH</name>
<keyword evidence="1" id="KW-0732">Signal</keyword>
<gene>
    <name evidence="2" type="ORF">K1718_12235</name>
</gene>
<dbReference type="EMBL" id="CP120863">
    <property type="protein sequence ID" value="WFE92095.1"/>
    <property type="molecule type" value="Genomic_DNA"/>
</dbReference>